<feature type="domain" description="Threonine/serine exporter-like N-terminal" evidence="8">
    <location>
        <begin position="1"/>
        <end position="227"/>
    </location>
</feature>
<comment type="subcellular location">
    <subcellularLocation>
        <location evidence="1">Cell membrane</location>
        <topology evidence="1">Multi-pass membrane protein</topology>
    </subcellularLocation>
</comment>
<accession>A0A9D1AH81</accession>
<dbReference type="InterPro" id="IPR024528">
    <property type="entry name" value="ThrE_2"/>
</dbReference>
<dbReference type="Proteomes" id="UP000824179">
    <property type="component" value="Unassembled WGS sequence"/>
</dbReference>
<dbReference type="Pfam" id="PF06738">
    <property type="entry name" value="ThrE"/>
    <property type="match status" value="1"/>
</dbReference>
<dbReference type="PANTHER" id="PTHR34390">
    <property type="entry name" value="UPF0442 PROTEIN YJJB-RELATED"/>
    <property type="match status" value="1"/>
</dbReference>
<dbReference type="GO" id="GO:0022857">
    <property type="term" value="F:transmembrane transporter activity"/>
    <property type="evidence" value="ECO:0007669"/>
    <property type="project" value="InterPro"/>
</dbReference>
<comment type="similarity">
    <text evidence="6">Belongs to the ThrE exporter (TC 2.A.79) family.</text>
</comment>
<dbReference type="GO" id="GO:0005886">
    <property type="term" value="C:plasma membrane"/>
    <property type="evidence" value="ECO:0007669"/>
    <property type="project" value="UniProtKB-SubCell"/>
</dbReference>
<proteinExistence type="inferred from homology"/>
<evidence type="ECO:0000313" key="10">
    <source>
        <dbReference type="EMBL" id="HIR40152.1"/>
    </source>
</evidence>
<gene>
    <name evidence="10" type="ORF">IAB90_07215</name>
</gene>
<evidence type="ECO:0000256" key="5">
    <source>
        <dbReference type="ARBA" id="ARBA00023136"/>
    </source>
</evidence>
<evidence type="ECO:0000313" key="11">
    <source>
        <dbReference type="Proteomes" id="UP000824179"/>
    </source>
</evidence>
<keyword evidence="2" id="KW-1003">Cell membrane</keyword>
<reference evidence="10" key="1">
    <citation type="submission" date="2020-10" db="EMBL/GenBank/DDBJ databases">
        <authorList>
            <person name="Gilroy R."/>
        </authorList>
    </citation>
    <scope>NUCLEOTIDE SEQUENCE</scope>
    <source>
        <strain evidence="10">ChiW25-3613</strain>
    </source>
</reference>
<organism evidence="10 11">
    <name type="scientific">Candidatus Coproplasma stercoripullorum</name>
    <dbReference type="NCBI Taxonomy" id="2840751"/>
    <lineage>
        <taxon>Bacteria</taxon>
        <taxon>Bacillati</taxon>
        <taxon>Bacillota</taxon>
        <taxon>Clostridia</taxon>
        <taxon>Eubacteriales</taxon>
        <taxon>Candidatus Coproplasma</taxon>
    </lineage>
</organism>
<keyword evidence="4 7" id="KW-1133">Transmembrane helix</keyword>
<evidence type="ECO:0000256" key="6">
    <source>
        <dbReference type="ARBA" id="ARBA00034125"/>
    </source>
</evidence>
<evidence type="ECO:0000256" key="2">
    <source>
        <dbReference type="ARBA" id="ARBA00022475"/>
    </source>
</evidence>
<dbReference type="Pfam" id="PF12821">
    <property type="entry name" value="ThrE_2"/>
    <property type="match status" value="1"/>
</dbReference>
<dbReference type="InterPro" id="IPR010619">
    <property type="entry name" value="ThrE-like_N"/>
</dbReference>
<evidence type="ECO:0000256" key="1">
    <source>
        <dbReference type="ARBA" id="ARBA00004651"/>
    </source>
</evidence>
<dbReference type="GO" id="GO:0015744">
    <property type="term" value="P:succinate transport"/>
    <property type="evidence" value="ECO:0007669"/>
    <property type="project" value="TreeGrafter"/>
</dbReference>
<dbReference type="AlphaFoldDB" id="A0A9D1AH81"/>
<evidence type="ECO:0000256" key="4">
    <source>
        <dbReference type="ARBA" id="ARBA00022989"/>
    </source>
</evidence>
<evidence type="ECO:0000259" key="9">
    <source>
        <dbReference type="Pfam" id="PF12821"/>
    </source>
</evidence>
<name>A0A9D1AH81_9FIRM</name>
<feature type="domain" description="Threonine/Serine exporter ThrE" evidence="9">
    <location>
        <begin position="249"/>
        <end position="371"/>
    </location>
</feature>
<dbReference type="PANTHER" id="PTHR34390:SF2">
    <property type="entry name" value="SUCCINATE TRANSPORTER SUBUNIT YJJP-RELATED"/>
    <property type="match status" value="1"/>
</dbReference>
<evidence type="ECO:0000259" key="8">
    <source>
        <dbReference type="Pfam" id="PF06738"/>
    </source>
</evidence>
<dbReference type="EMBL" id="DVHB01000129">
    <property type="protein sequence ID" value="HIR40152.1"/>
    <property type="molecule type" value="Genomic_DNA"/>
</dbReference>
<keyword evidence="5 7" id="KW-0472">Membrane</keyword>
<feature type="transmembrane region" description="Helical" evidence="7">
    <location>
        <begin position="116"/>
        <end position="135"/>
    </location>
</feature>
<dbReference type="InterPro" id="IPR050539">
    <property type="entry name" value="ThrE_Dicarb/AminoAcid_Exp"/>
</dbReference>
<feature type="transmembrane region" description="Helical" evidence="7">
    <location>
        <begin position="319"/>
        <end position="336"/>
    </location>
</feature>
<keyword evidence="3 7" id="KW-0812">Transmembrane</keyword>
<protein>
    <submittedName>
        <fullName evidence="10">Threonine/serine exporter family protein</fullName>
    </submittedName>
</protein>
<feature type="transmembrane region" description="Helical" evidence="7">
    <location>
        <begin position="209"/>
        <end position="232"/>
    </location>
</feature>
<feature type="transmembrane region" description="Helical" evidence="7">
    <location>
        <begin position="147"/>
        <end position="168"/>
    </location>
</feature>
<sequence length="426" mass="44899">MISCGASACYAKTCALRALNAYGIKYAEVYASLSRIVLCIDRSEAVCRRVSAVVYDYALLEKCLGILCLCEGGASVSHAEKMLSAAVRHKRSVCSQISGGGLACASFCAFFKGGPAETLVCLVVNLLISAMSALLPRNGAGAARLFFLSLFGGAISLLLCSSAFMLGVDCCAEYVIAGGIMTSVPGLKLCAALRDGFSGEFTCCAQRLFACFAELAALSLGYVLAGALFSFLPLPHFWARRSEFTARLLFCGMGVTGFCLFMNVRPERIFQCLPSALTAYSIYSLAQPLGMHASGFLAAAAAHVSARVLSRVFGAPQDVFLTPALVPIVPGAQMFYAAEGLLNANFTRVLLNGADAIVFFAAIAAGLAAAASAEKAVRALLFMCRRSFPRLRARRSTLTVKPKKSVGSGACPVVRGGKFEGRQPKM</sequence>
<evidence type="ECO:0000256" key="7">
    <source>
        <dbReference type="SAM" id="Phobius"/>
    </source>
</evidence>
<feature type="transmembrane region" description="Helical" evidence="7">
    <location>
        <begin position="356"/>
        <end position="377"/>
    </location>
</feature>
<evidence type="ECO:0000256" key="3">
    <source>
        <dbReference type="ARBA" id="ARBA00022692"/>
    </source>
</evidence>
<comment type="caution">
    <text evidence="10">The sequence shown here is derived from an EMBL/GenBank/DDBJ whole genome shotgun (WGS) entry which is preliminary data.</text>
</comment>
<reference evidence="10" key="2">
    <citation type="journal article" date="2021" name="PeerJ">
        <title>Extensive microbial diversity within the chicken gut microbiome revealed by metagenomics and culture.</title>
        <authorList>
            <person name="Gilroy R."/>
            <person name="Ravi A."/>
            <person name="Getino M."/>
            <person name="Pursley I."/>
            <person name="Horton D.L."/>
            <person name="Alikhan N.F."/>
            <person name="Baker D."/>
            <person name="Gharbi K."/>
            <person name="Hall N."/>
            <person name="Watson M."/>
            <person name="Adriaenssens E.M."/>
            <person name="Foster-Nyarko E."/>
            <person name="Jarju S."/>
            <person name="Secka A."/>
            <person name="Antonio M."/>
            <person name="Oren A."/>
            <person name="Chaudhuri R.R."/>
            <person name="La Ragione R."/>
            <person name="Hildebrand F."/>
            <person name="Pallen M.J."/>
        </authorList>
    </citation>
    <scope>NUCLEOTIDE SEQUENCE</scope>
    <source>
        <strain evidence="10">ChiW25-3613</strain>
    </source>
</reference>
<feature type="transmembrane region" description="Helical" evidence="7">
    <location>
        <begin position="244"/>
        <end position="264"/>
    </location>
</feature>